<gene>
    <name evidence="1" type="ORF">FD35_GL000815</name>
</gene>
<evidence type="ECO:0000313" key="1">
    <source>
        <dbReference type="EMBL" id="KRL53848.1"/>
    </source>
</evidence>
<evidence type="ECO:0000313" key="2">
    <source>
        <dbReference type="Proteomes" id="UP000051999"/>
    </source>
</evidence>
<comment type="caution">
    <text evidence="1">The sequence shown here is derived from an EMBL/GenBank/DDBJ whole genome shotgun (WGS) entry which is preliminary data.</text>
</comment>
<name>A0A0R1RK20_9LACO</name>
<reference evidence="1 2" key="1">
    <citation type="journal article" date="2015" name="Genome Announc.">
        <title>Expanding the biotechnology potential of lactobacilli through comparative genomics of 213 strains and associated genera.</title>
        <authorList>
            <person name="Sun Z."/>
            <person name="Harris H.M."/>
            <person name="McCann A."/>
            <person name="Guo C."/>
            <person name="Argimon S."/>
            <person name="Zhang W."/>
            <person name="Yang X."/>
            <person name="Jeffery I.B."/>
            <person name="Cooney J.C."/>
            <person name="Kagawa T.F."/>
            <person name="Liu W."/>
            <person name="Song Y."/>
            <person name="Salvetti E."/>
            <person name="Wrobel A."/>
            <person name="Rasinkangas P."/>
            <person name="Parkhill J."/>
            <person name="Rea M.C."/>
            <person name="O'Sullivan O."/>
            <person name="Ritari J."/>
            <person name="Douillard F.P."/>
            <person name="Paul Ross R."/>
            <person name="Yang R."/>
            <person name="Briner A.E."/>
            <person name="Felis G.E."/>
            <person name="de Vos W.M."/>
            <person name="Barrangou R."/>
            <person name="Klaenhammer T.R."/>
            <person name="Caufield P.W."/>
            <person name="Cui Y."/>
            <person name="Zhang H."/>
            <person name="O'Toole P.W."/>
        </authorList>
    </citation>
    <scope>NUCLEOTIDE SEQUENCE [LARGE SCALE GENOMIC DNA]</scope>
    <source>
        <strain evidence="1 2">DSM 15814</strain>
    </source>
</reference>
<proteinExistence type="predicted"/>
<keyword evidence="2" id="KW-1185">Reference proteome</keyword>
<dbReference type="Proteomes" id="UP000051999">
    <property type="component" value="Unassembled WGS sequence"/>
</dbReference>
<accession>A0A0R1RK20</accession>
<dbReference type="AlphaFoldDB" id="A0A0R1RK20"/>
<sequence length="51" mass="5783">MGHPDPSTTRTYATVTPEIKQNAISKLDELDAEIVKSSPNDYQNDYQPKFK</sequence>
<organism evidence="1 2">
    <name type="scientific">Furfurilactobacillus rossiae DSM 15814</name>
    <dbReference type="NCBI Taxonomy" id="1114972"/>
    <lineage>
        <taxon>Bacteria</taxon>
        <taxon>Bacillati</taxon>
        <taxon>Bacillota</taxon>
        <taxon>Bacilli</taxon>
        <taxon>Lactobacillales</taxon>
        <taxon>Lactobacillaceae</taxon>
        <taxon>Furfurilactobacillus</taxon>
    </lineage>
</organism>
<dbReference type="PATRIC" id="fig|1114972.6.peg.821"/>
<protein>
    <submittedName>
        <fullName evidence="1">Uncharacterized protein</fullName>
    </submittedName>
</protein>
<dbReference type="EMBL" id="AZFF01000014">
    <property type="protein sequence ID" value="KRL53848.1"/>
    <property type="molecule type" value="Genomic_DNA"/>
</dbReference>